<dbReference type="GeneTree" id="ENSGT00390000010116"/>
<comment type="subcellular location">
    <subcellularLocation>
        <location evidence="1 8">Cell projection</location>
        <location evidence="1 8">Cilium</location>
    </subcellularLocation>
</comment>
<evidence type="ECO:0000256" key="8">
    <source>
        <dbReference type="RuleBase" id="RU367070"/>
    </source>
</evidence>
<evidence type="ECO:0000313" key="10">
    <source>
        <dbReference type="Ensembl" id="ENSEBUP00000011571.1"/>
    </source>
</evidence>
<dbReference type="Gene3D" id="1.25.40.10">
    <property type="entry name" value="Tetratricopeptide repeat domain"/>
    <property type="match status" value="3"/>
</dbReference>
<dbReference type="Pfam" id="PF13432">
    <property type="entry name" value="TPR_16"/>
    <property type="match status" value="1"/>
</dbReference>
<dbReference type="InterPro" id="IPR011990">
    <property type="entry name" value="TPR-like_helical_dom_sf"/>
</dbReference>
<dbReference type="Ensembl" id="ENSEBUT00000012172.1">
    <property type="protein sequence ID" value="ENSEBUP00000011599.1"/>
    <property type="gene ID" value="ENSEBUG00000007419.1"/>
</dbReference>
<dbReference type="PANTHER" id="PTHR20931">
    <property type="entry name" value="TETRATRICOPEPTIDE REPEAT PROTEIN 30"/>
    <property type="match status" value="1"/>
</dbReference>
<dbReference type="GO" id="GO:0007368">
    <property type="term" value="P:determination of left/right symmetry"/>
    <property type="evidence" value="ECO:0007669"/>
    <property type="project" value="Ensembl"/>
</dbReference>
<sequence>MSALQLKDGERTRTVYRLIKDASYGDAIQILNKELKNSPLSRAGLSLLAYCHYQKQDYEVAAEYYNQLAQIHPEVSEYRLYHAQALYKAGSYPDSMHATQTLDSPTMQKKVLKLRAAIKYAEGDFHGVKVILGQLNPHDADTISNQGCMLYKDGCFEEAVEKFTHSVHLSSFSPDLSYNLALCHYQLRHYETAQKHITDIIDKELEMSSATDRFEITSVGKSPPLHATSMVEAVNLKAAIEFQLKNFEAAQMALANIPPRTEKELDAVTLHNQALLGMESNPSEGLQRLNYLLNQTPSPPETFGNLLLLYCRYEYFDLAADILAENAHLTFKNLSQFVYEFLDALITGQTASEEAFQKFENIISALLEQLRKLTHQVQNANQNHDETLTKVIHDYDETLERFVSVLMAQAKIFWDCGDYDGVERLFQRSGSLCSKHDTLRLNVAHVSFMQNKYRKAISFYEPLVKKKYDDLLSVSAVVLANLCVAYIMTGQNEEAEDLMRRLEKEEEQSAFMDPGRKSYHLCIVNLVIGTLYCAKGNFDFGISRMFKSLEPYPKKLSADTWFYVKRCFLSLLANAARHVIALKDDLVEESLLFLTQCEAHGDTIPAYLEPPVNDSSTLTLHPGKNSITYEARLLRFLLLEISGWEE</sequence>
<keyword evidence="6 8" id="KW-0969">Cilium</keyword>
<comment type="similarity">
    <text evidence="2 8">Belongs to the TTC30/dfy-1/fleer family.</text>
</comment>
<evidence type="ECO:0000256" key="3">
    <source>
        <dbReference type="ARBA" id="ARBA00022737"/>
    </source>
</evidence>
<evidence type="ECO:0000313" key="11">
    <source>
        <dbReference type="Proteomes" id="UP000694388"/>
    </source>
</evidence>
<dbReference type="GO" id="GO:0042073">
    <property type="term" value="P:intraciliary transport"/>
    <property type="evidence" value="ECO:0007669"/>
    <property type="project" value="UniProtKB-UniRule"/>
</dbReference>
<comment type="function">
    <text evidence="8">Required for polyglutamylation of axonemal tubulin. Plays a role in anterograde intraflagellar transport (IFT), the process by which cilia precursors are transported from the base of the cilium to the site of their incorporation at the tip.</text>
</comment>
<dbReference type="GO" id="GO:0036372">
    <property type="term" value="P:opsin transport"/>
    <property type="evidence" value="ECO:0007669"/>
    <property type="project" value="Ensembl"/>
</dbReference>
<feature type="coiled-coil region" evidence="9">
    <location>
        <begin position="356"/>
        <end position="390"/>
    </location>
</feature>
<dbReference type="GO" id="GO:0030992">
    <property type="term" value="C:intraciliary transport particle B"/>
    <property type="evidence" value="ECO:0007669"/>
    <property type="project" value="TreeGrafter"/>
</dbReference>
<dbReference type="Ensembl" id="ENSEBUT00000012142.1">
    <property type="protein sequence ID" value="ENSEBUP00000011571.1"/>
    <property type="gene ID" value="ENSEBUG00000007419.1"/>
</dbReference>
<dbReference type="GO" id="GO:0070738">
    <property type="term" value="F:tubulin-glycine ligase activity"/>
    <property type="evidence" value="ECO:0007669"/>
    <property type="project" value="Ensembl"/>
</dbReference>
<dbReference type="GO" id="GO:0120170">
    <property type="term" value="F:intraciliary transport particle B binding"/>
    <property type="evidence" value="ECO:0007669"/>
    <property type="project" value="TreeGrafter"/>
</dbReference>
<dbReference type="Proteomes" id="UP000694388">
    <property type="component" value="Unplaced"/>
</dbReference>
<accession>A0A8C4Q8B6</accession>
<keyword evidence="11" id="KW-1185">Reference proteome</keyword>
<dbReference type="GO" id="GO:0005879">
    <property type="term" value="C:axonemal microtubule"/>
    <property type="evidence" value="ECO:0007669"/>
    <property type="project" value="UniProtKB-UniRule"/>
</dbReference>
<evidence type="ECO:0000256" key="4">
    <source>
        <dbReference type="ARBA" id="ARBA00022794"/>
    </source>
</evidence>
<name>A0A8C4Q8B6_EPTBU</name>
<organism evidence="10 11">
    <name type="scientific">Eptatretus burgeri</name>
    <name type="common">Inshore hagfish</name>
    <dbReference type="NCBI Taxonomy" id="7764"/>
    <lineage>
        <taxon>Eukaryota</taxon>
        <taxon>Metazoa</taxon>
        <taxon>Chordata</taxon>
        <taxon>Craniata</taxon>
        <taxon>Vertebrata</taxon>
        <taxon>Cyclostomata</taxon>
        <taxon>Myxini</taxon>
        <taxon>Myxiniformes</taxon>
        <taxon>Myxinidae</taxon>
        <taxon>Eptatretinae</taxon>
        <taxon>Eptatretus</taxon>
    </lineage>
</organism>
<keyword evidence="9" id="KW-0175">Coiled coil</keyword>
<keyword evidence="4 8" id="KW-0970">Cilium biogenesis/degradation</keyword>
<evidence type="ECO:0000256" key="6">
    <source>
        <dbReference type="ARBA" id="ARBA00023069"/>
    </source>
</evidence>
<dbReference type="InterPro" id="IPR039941">
    <property type="entry name" value="TT30"/>
</dbReference>
<dbReference type="InterPro" id="IPR019734">
    <property type="entry name" value="TPR_rpt"/>
</dbReference>
<dbReference type="OMA" id="CCKHELY"/>
<dbReference type="PANTHER" id="PTHR20931:SF0">
    <property type="entry name" value="TETRATRICOPEPTIDE REPEAT PROTEIN 30"/>
    <property type="match status" value="1"/>
</dbReference>
<evidence type="ECO:0000256" key="1">
    <source>
        <dbReference type="ARBA" id="ARBA00004138"/>
    </source>
</evidence>
<dbReference type="SUPFAM" id="SSF48452">
    <property type="entry name" value="TPR-like"/>
    <property type="match status" value="3"/>
</dbReference>
<keyword evidence="5 8" id="KW-0802">TPR repeat</keyword>
<dbReference type="FunFam" id="1.25.40.10:FF:000186">
    <property type="entry name" value="Tetratricopeptide repeat domain 30A"/>
    <property type="match status" value="1"/>
</dbReference>
<dbReference type="SMART" id="SM00028">
    <property type="entry name" value="TPR"/>
    <property type="match status" value="6"/>
</dbReference>
<dbReference type="GO" id="GO:0001736">
    <property type="term" value="P:establishment of planar polarity"/>
    <property type="evidence" value="ECO:0007669"/>
    <property type="project" value="Ensembl"/>
</dbReference>
<protein>
    <recommendedName>
        <fullName evidence="8">Tetratricopeptide repeat protein 30</fullName>
    </recommendedName>
</protein>
<dbReference type="GO" id="GO:0060271">
    <property type="term" value="P:cilium assembly"/>
    <property type="evidence" value="ECO:0007669"/>
    <property type="project" value="Ensembl"/>
</dbReference>
<evidence type="ECO:0000256" key="5">
    <source>
        <dbReference type="ARBA" id="ARBA00022803"/>
    </source>
</evidence>
<proteinExistence type="inferred from homology"/>
<keyword evidence="7 8" id="KW-0966">Cell projection</keyword>
<evidence type="ECO:0000256" key="2">
    <source>
        <dbReference type="ARBA" id="ARBA00009522"/>
    </source>
</evidence>
<keyword evidence="3" id="KW-0677">Repeat</keyword>
<dbReference type="GO" id="GO:0031514">
    <property type="term" value="C:motile cilium"/>
    <property type="evidence" value="ECO:0007669"/>
    <property type="project" value="Ensembl"/>
</dbReference>
<dbReference type="AlphaFoldDB" id="A0A8C4Q8B6"/>
<reference evidence="10" key="1">
    <citation type="submission" date="2025-05" db="UniProtKB">
        <authorList>
            <consortium name="Ensembl"/>
        </authorList>
    </citation>
    <scope>IDENTIFICATION</scope>
</reference>
<evidence type="ECO:0000256" key="7">
    <source>
        <dbReference type="ARBA" id="ARBA00023273"/>
    </source>
</evidence>
<evidence type="ECO:0000256" key="9">
    <source>
        <dbReference type="SAM" id="Coils"/>
    </source>
</evidence>